<dbReference type="PANTHER" id="PTHR33204:SF18">
    <property type="entry name" value="TRANSCRIPTIONAL REGULATORY PROTEIN"/>
    <property type="match status" value="1"/>
</dbReference>
<keyword evidence="2" id="KW-1185">Reference proteome</keyword>
<dbReference type="PATRIC" id="fig|135735.6.peg.2281"/>
<reference evidence="1 2" key="1">
    <citation type="journal article" date="2015" name="PLoS ONE">
        <title>Genome Sequence of Bacillus endophyticus and Analysis of Its Companion Mechanism in the Ketogulonigenium vulgare-Bacillus Strain Consortium.</title>
        <authorList>
            <person name="Jia N."/>
            <person name="Du J."/>
            <person name="Ding M.Z."/>
            <person name="Gao F."/>
            <person name="Yuan Y.J."/>
        </authorList>
    </citation>
    <scope>NUCLEOTIDE SEQUENCE [LARGE SCALE GENOMIC DNA]</scope>
    <source>
        <strain evidence="1 2">Hbe603</strain>
    </source>
</reference>
<sequence length="113" mass="13216">MNIDENLSCPIEKTMSVIGGKWTFLILRELFIESKRFGELQKTLKNVSPRTLSLRLKELEHEGIISRKIYAEIPPHVEYSLTYKGETLRPIFEAMKEWGNTWDVLGIRSVYED</sequence>
<dbReference type="PANTHER" id="PTHR33204">
    <property type="entry name" value="TRANSCRIPTIONAL REGULATOR, MARR FAMILY"/>
    <property type="match status" value="1"/>
</dbReference>
<dbReference type="SUPFAM" id="SSF46785">
    <property type="entry name" value="Winged helix' DNA-binding domain"/>
    <property type="match status" value="1"/>
</dbReference>
<dbReference type="PROSITE" id="PS51118">
    <property type="entry name" value="HTH_HXLR"/>
    <property type="match status" value="1"/>
</dbReference>
<accession>A0A0H4KW52</accession>
<evidence type="ECO:0000313" key="1">
    <source>
        <dbReference type="EMBL" id="AKO92558.1"/>
    </source>
</evidence>
<dbReference type="Pfam" id="PF01638">
    <property type="entry name" value="HxlR"/>
    <property type="match status" value="1"/>
</dbReference>
<dbReference type="InterPro" id="IPR036390">
    <property type="entry name" value="WH_DNA-bd_sf"/>
</dbReference>
<dbReference type="KEGG" id="beo:BEH_10935"/>
<dbReference type="Gene3D" id="1.10.10.10">
    <property type="entry name" value="Winged helix-like DNA-binding domain superfamily/Winged helix DNA-binding domain"/>
    <property type="match status" value="1"/>
</dbReference>
<accession>A0A1X7E7I2</accession>
<gene>
    <name evidence="1" type="ORF">BEH_10935</name>
</gene>
<proteinExistence type="predicted"/>
<name>A0A1X7E7I2_9BACI</name>
<dbReference type="RefSeq" id="WP_040057744.1">
    <property type="nucleotide sequence ID" value="NZ_CP011974.1"/>
</dbReference>
<dbReference type="GeneID" id="93701316"/>
<protein>
    <submittedName>
        <fullName evidence="1">HxlR family transcriptional regulator</fullName>
    </submittedName>
</protein>
<dbReference type="OrthoDB" id="9791143at2"/>
<dbReference type="AlphaFoldDB" id="A0A1X7E7I2"/>
<reference evidence="2" key="2">
    <citation type="submission" date="2015-06" db="EMBL/GenBank/DDBJ databases">
        <title>Genome Sequence of Bacillus endophyticus and Analysis of its Companion Mechanism in the Ketogulonigenium vulgare-Bacillus strain Consortium.</title>
        <authorList>
            <person name="Jia N."/>
            <person name="Du J."/>
            <person name="Ding M.-Z."/>
            <person name="Gao F."/>
            <person name="Yuan Y.-J."/>
        </authorList>
    </citation>
    <scope>NUCLEOTIDE SEQUENCE [LARGE SCALE GENOMIC DNA]</scope>
    <source>
        <strain evidence="2">Hbe603</strain>
    </source>
</reference>
<dbReference type="EMBL" id="CP011974">
    <property type="protein sequence ID" value="AKO92558.1"/>
    <property type="molecule type" value="Genomic_DNA"/>
</dbReference>
<dbReference type="InterPro" id="IPR036388">
    <property type="entry name" value="WH-like_DNA-bd_sf"/>
</dbReference>
<dbReference type="InterPro" id="IPR002577">
    <property type="entry name" value="HTH_HxlR"/>
</dbReference>
<evidence type="ECO:0000313" key="2">
    <source>
        <dbReference type="Proteomes" id="UP000036202"/>
    </source>
</evidence>
<dbReference type="Proteomes" id="UP000036202">
    <property type="component" value="Chromosome"/>
</dbReference>
<organism evidence="1 2">
    <name type="scientific">Priestia filamentosa</name>
    <dbReference type="NCBI Taxonomy" id="1402861"/>
    <lineage>
        <taxon>Bacteria</taxon>
        <taxon>Bacillati</taxon>
        <taxon>Bacillota</taxon>
        <taxon>Bacilli</taxon>
        <taxon>Bacillales</taxon>
        <taxon>Bacillaceae</taxon>
        <taxon>Priestia</taxon>
    </lineage>
</organism>